<feature type="transmembrane region" description="Helical" evidence="6">
    <location>
        <begin position="434"/>
        <end position="453"/>
    </location>
</feature>
<protein>
    <submittedName>
        <fullName evidence="7">MFS transporter, UMF1 family</fullName>
    </submittedName>
</protein>
<dbReference type="InterPro" id="IPR050495">
    <property type="entry name" value="ATG22/LtaA_families"/>
</dbReference>
<comment type="subcellular location">
    <subcellularLocation>
        <location evidence="1">Endomembrane system</location>
        <topology evidence="1">Multi-pass membrane protein</topology>
    </subcellularLocation>
</comment>
<evidence type="ECO:0000313" key="7">
    <source>
        <dbReference type="EMBL" id="SEK07859.1"/>
    </source>
</evidence>
<keyword evidence="2" id="KW-0813">Transport</keyword>
<feature type="transmembrane region" description="Helical" evidence="6">
    <location>
        <begin position="122"/>
        <end position="142"/>
    </location>
</feature>
<dbReference type="InterPro" id="IPR024671">
    <property type="entry name" value="Atg22-like"/>
</dbReference>
<dbReference type="AlphaFoldDB" id="A0A975ZQN6"/>
<evidence type="ECO:0000256" key="1">
    <source>
        <dbReference type="ARBA" id="ARBA00004127"/>
    </source>
</evidence>
<dbReference type="GO" id="GO:0012505">
    <property type="term" value="C:endomembrane system"/>
    <property type="evidence" value="ECO:0007669"/>
    <property type="project" value="UniProtKB-SubCell"/>
</dbReference>
<dbReference type="Gene3D" id="1.20.1250.20">
    <property type="entry name" value="MFS general substrate transporter like domains"/>
    <property type="match status" value="1"/>
</dbReference>
<sequence>MRHAAQSGLTAANHGGIMDATKRKRIWGWFFFDWASQPFNTLLLTFIFAPYVKELMGDGSAAQAAWGYGIGGAGLVIALLAPVLGALADTSGQRMRFIWLFSLMYVLGSAALWFAAPGDFNLVLILLAFAIGLIGMEFATIFTNSMLPDLGSPQEIGRISGNGWAFGYCGGLVALVLMLAFFAESAETGRTMLGLAPPFGLDGEAREGTRFVGPLTALWYVVFMIPFFAWVRDPKPTARHPGALRRALHDLGRTLRRLPQTPSLFAYLASSMFYRDALNGMYVFGGIYAAGVLGWSVVDVGIFGILAIISGALFAWLGGKWDARFGPRPVITAAILALTCAAVSTVLVSRQSIYGVALAEGSALPDIAFYVIGAVIGAAGGVIQSASRTMMVRQADPARMTEAFGLYALAGKATSFLAPLLIGVTTQITGSQQLGVTPLIGLFLIGLLLLRWVKPEGDRAAWSDIRSA</sequence>
<dbReference type="InterPro" id="IPR036259">
    <property type="entry name" value="MFS_trans_sf"/>
</dbReference>
<evidence type="ECO:0000256" key="6">
    <source>
        <dbReference type="SAM" id="Phobius"/>
    </source>
</evidence>
<feature type="transmembrane region" description="Helical" evidence="6">
    <location>
        <begin position="211"/>
        <end position="231"/>
    </location>
</feature>
<reference evidence="7 8" key="1">
    <citation type="submission" date="2016-10" db="EMBL/GenBank/DDBJ databases">
        <authorList>
            <person name="Varghese N."/>
            <person name="Submissions S."/>
        </authorList>
    </citation>
    <scope>NUCLEOTIDE SEQUENCE [LARGE SCALE GENOMIC DNA]</scope>
    <source>
        <strain evidence="7 8">FF3</strain>
    </source>
</reference>
<evidence type="ECO:0000256" key="4">
    <source>
        <dbReference type="ARBA" id="ARBA00022989"/>
    </source>
</evidence>
<feature type="transmembrane region" description="Helical" evidence="6">
    <location>
        <begin position="64"/>
        <end position="85"/>
    </location>
</feature>
<evidence type="ECO:0000256" key="3">
    <source>
        <dbReference type="ARBA" id="ARBA00022692"/>
    </source>
</evidence>
<feature type="transmembrane region" description="Helical" evidence="6">
    <location>
        <begin position="330"/>
        <end position="347"/>
    </location>
</feature>
<evidence type="ECO:0000313" key="8">
    <source>
        <dbReference type="Proteomes" id="UP000182932"/>
    </source>
</evidence>
<accession>A0A975ZQN6</accession>
<keyword evidence="3 6" id="KW-0812">Transmembrane</keyword>
<feature type="transmembrane region" description="Helical" evidence="6">
    <location>
        <begin position="404"/>
        <end position="422"/>
    </location>
</feature>
<keyword evidence="5 6" id="KW-0472">Membrane</keyword>
<name>A0A975ZQN6_9RHOB</name>
<comment type="caution">
    <text evidence="7">The sequence shown here is derived from an EMBL/GenBank/DDBJ whole genome shotgun (WGS) entry which is preliminary data.</text>
</comment>
<dbReference type="SUPFAM" id="SSF103473">
    <property type="entry name" value="MFS general substrate transporter"/>
    <property type="match status" value="1"/>
</dbReference>
<feature type="transmembrane region" description="Helical" evidence="6">
    <location>
        <begin position="277"/>
        <end position="295"/>
    </location>
</feature>
<dbReference type="PANTHER" id="PTHR23519">
    <property type="entry name" value="AUTOPHAGY-RELATED PROTEIN 22"/>
    <property type="match status" value="1"/>
</dbReference>
<dbReference type="Proteomes" id="UP000182932">
    <property type="component" value="Unassembled WGS sequence"/>
</dbReference>
<feature type="transmembrane region" description="Helical" evidence="6">
    <location>
        <begin position="97"/>
        <end position="116"/>
    </location>
</feature>
<keyword evidence="4 6" id="KW-1133">Transmembrane helix</keyword>
<organism evidence="7 8">
    <name type="scientific">Marinovum algicola</name>
    <dbReference type="NCBI Taxonomy" id="42444"/>
    <lineage>
        <taxon>Bacteria</taxon>
        <taxon>Pseudomonadati</taxon>
        <taxon>Pseudomonadota</taxon>
        <taxon>Alphaproteobacteria</taxon>
        <taxon>Rhodobacterales</taxon>
        <taxon>Roseobacteraceae</taxon>
        <taxon>Marinovum</taxon>
    </lineage>
</organism>
<evidence type="ECO:0000256" key="2">
    <source>
        <dbReference type="ARBA" id="ARBA00022448"/>
    </source>
</evidence>
<dbReference type="PANTHER" id="PTHR23519:SF1">
    <property type="entry name" value="AUTOPHAGY-RELATED PROTEIN 22"/>
    <property type="match status" value="1"/>
</dbReference>
<feature type="transmembrane region" description="Helical" evidence="6">
    <location>
        <begin position="301"/>
        <end position="318"/>
    </location>
</feature>
<feature type="transmembrane region" description="Helical" evidence="6">
    <location>
        <begin position="163"/>
        <end position="183"/>
    </location>
</feature>
<keyword evidence="8" id="KW-1185">Reference proteome</keyword>
<dbReference type="EMBL" id="FNYY01000025">
    <property type="protein sequence ID" value="SEK07859.1"/>
    <property type="molecule type" value="Genomic_DNA"/>
</dbReference>
<dbReference type="Pfam" id="PF11700">
    <property type="entry name" value="ATG22"/>
    <property type="match status" value="1"/>
</dbReference>
<evidence type="ECO:0000256" key="5">
    <source>
        <dbReference type="ARBA" id="ARBA00023136"/>
    </source>
</evidence>
<feature type="transmembrane region" description="Helical" evidence="6">
    <location>
        <begin position="26"/>
        <end position="52"/>
    </location>
</feature>
<feature type="transmembrane region" description="Helical" evidence="6">
    <location>
        <begin position="367"/>
        <end position="383"/>
    </location>
</feature>
<gene>
    <name evidence="7" type="ORF">SAMN04487940_12532</name>
</gene>
<proteinExistence type="predicted"/>